<evidence type="ECO:0000313" key="4">
    <source>
        <dbReference type="EMBL" id="KAJ8904635.1"/>
    </source>
</evidence>
<dbReference type="GO" id="GO:0005525">
    <property type="term" value="F:GTP binding"/>
    <property type="evidence" value="ECO:0007669"/>
    <property type="project" value="UniProtKB-KW"/>
</dbReference>
<dbReference type="InterPro" id="IPR041623">
    <property type="entry name" value="NOG1_N"/>
</dbReference>
<dbReference type="Gene3D" id="1.20.120.1190">
    <property type="match status" value="1"/>
</dbReference>
<dbReference type="PROSITE" id="PS51710">
    <property type="entry name" value="G_OBG"/>
    <property type="match status" value="1"/>
</dbReference>
<organism evidence="4 5">
    <name type="scientific">Rhodosorus marinus</name>
    <dbReference type="NCBI Taxonomy" id="101924"/>
    <lineage>
        <taxon>Eukaryota</taxon>
        <taxon>Rhodophyta</taxon>
        <taxon>Stylonematophyceae</taxon>
        <taxon>Stylonematales</taxon>
        <taxon>Stylonemataceae</taxon>
        <taxon>Rhodosorus</taxon>
    </lineage>
</organism>
<evidence type="ECO:0000259" key="3">
    <source>
        <dbReference type="PROSITE" id="PS51710"/>
    </source>
</evidence>
<keyword evidence="1" id="KW-0547">Nucleotide-binding</keyword>
<protein>
    <recommendedName>
        <fullName evidence="3">OBG-type G domain-containing protein</fullName>
    </recommendedName>
</protein>
<feature type="domain" description="OBG-type G" evidence="3">
    <location>
        <begin position="220"/>
        <end position="386"/>
    </location>
</feature>
<dbReference type="InterPro" id="IPR005225">
    <property type="entry name" value="Small_GTP-bd"/>
</dbReference>
<dbReference type="InterPro" id="IPR027417">
    <property type="entry name" value="P-loop_NTPase"/>
</dbReference>
<accession>A0AAV8UQ14</accession>
<gene>
    <name evidence="4" type="ORF">NDN08_001153</name>
</gene>
<proteinExistence type="predicted"/>
<sequence length="417" mass="47832">MLTNTVNVLKRGGSHLARKLCTVPEKGTEQDVKSIWEDLYGLKPSRSPFRRLPSIKPPEKLLKKALKVAEVQEIPKRRKRHKTYKDVHRLNERHKIMTLRSMLVEPLDRDLKLFPKEQSLHEFERTVVQLCMNAENLKKYECYDDLLERASELQRRLHNHAKLQQEAVQNASTRLDMTRIRQETFLSMKNSYANSLRLLLDLQSISGTLRRLQIPDVKLPTVLISGAPNVGKSSLVKKLSTATPEVSSYPFTTRQIIMGYFRIQNSTFQMMDTPGLLKRPLSERNDIEKLAIASLQHLQSVIVYVIDLTEDCGMSVEDQLELRRDMKEQFLKPEQPWIDVLSKNDLKASYKKTGLYFKDVRSPTLISVLEESGLKSLKAKFTDELVKFLTVDVGLSGEAVEAVECKPTLAESEAKDI</sequence>
<name>A0AAV8UQ14_9RHOD</name>
<dbReference type="InterPro" id="IPR006073">
    <property type="entry name" value="GTP-bd"/>
</dbReference>
<dbReference type="Proteomes" id="UP001157974">
    <property type="component" value="Unassembled WGS sequence"/>
</dbReference>
<dbReference type="InterPro" id="IPR031167">
    <property type="entry name" value="G_OBG"/>
</dbReference>
<dbReference type="Pfam" id="PF17835">
    <property type="entry name" value="NOG1_N"/>
    <property type="match status" value="1"/>
</dbReference>
<dbReference type="PANTHER" id="PTHR45759">
    <property type="entry name" value="NUCLEOLAR GTP-BINDING PROTEIN 1"/>
    <property type="match status" value="1"/>
</dbReference>
<evidence type="ECO:0000256" key="1">
    <source>
        <dbReference type="ARBA" id="ARBA00022741"/>
    </source>
</evidence>
<dbReference type="PRINTS" id="PR00326">
    <property type="entry name" value="GTP1OBG"/>
</dbReference>
<dbReference type="Pfam" id="PF06858">
    <property type="entry name" value="NOG1"/>
    <property type="match status" value="1"/>
</dbReference>
<dbReference type="CDD" id="cd01897">
    <property type="entry name" value="NOG"/>
    <property type="match status" value="1"/>
</dbReference>
<evidence type="ECO:0000256" key="2">
    <source>
        <dbReference type="ARBA" id="ARBA00023134"/>
    </source>
</evidence>
<dbReference type="SUPFAM" id="SSF52540">
    <property type="entry name" value="P-loop containing nucleoside triphosphate hydrolases"/>
    <property type="match status" value="1"/>
</dbReference>
<dbReference type="EMBL" id="JAMWBK010000005">
    <property type="protein sequence ID" value="KAJ8904635.1"/>
    <property type="molecule type" value="Genomic_DNA"/>
</dbReference>
<evidence type="ECO:0000313" key="5">
    <source>
        <dbReference type="Proteomes" id="UP001157974"/>
    </source>
</evidence>
<keyword evidence="2" id="KW-0342">GTP-binding</keyword>
<comment type="caution">
    <text evidence="4">The sequence shown here is derived from an EMBL/GenBank/DDBJ whole genome shotgun (WGS) entry which is preliminary data.</text>
</comment>
<dbReference type="InterPro" id="IPR010674">
    <property type="entry name" value="NOG1_Rossman_fold_dom"/>
</dbReference>
<dbReference type="AlphaFoldDB" id="A0AAV8UQ14"/>
<reference evidence="4 5" key="1">
    <citation type="journal article" date="2023" name="Nat. Commun.">
        <title>Origin of minicircular mitochondrial genomes in red algae.</title>
        <authorList>
            <person name="Lee Y."/>
            <person name="Cho C.H."/>
            <person name="Lee Y.M."/>
            <person name="Park S.I."/>
            <person name="Yang J.H."/>
            <person name="West J.A."/>
            <person name="Bhattacharya D."/>
            <person name="Yoon H.S."/>
        </authorList>
    </citation>
    <scope>NUCLEOTIDE SEQUENCE [LARGE SCALE GENOMIC DNA]</scope>
    <source>
        <strain evidence="4 5">CCMP1338</strain>
        <tissue evidence="4">Whole cell</tissue>
    </source>
</reference>
<dbReference type="NCBIfam" id="TIGR00231">
    <property type="entry name" value="small_GTP"/>
    <property type="match status" value="1"/>
</dbReference>
<dbReference type="Gene3D" id="3.40.50.300">
    <property type="entry name" value="P-loop containing nucleotide triphosphate hydrolases"/>
    <property type="match status" value="1"/>
</dbReference>
<keyword evidence="5" id="KW-1185">Reference proteome</keyword>